<name>A0DMM8_PARTE</name>
<dbReference type="RefSeq" id="XP_001451692.1">
    <property type="nucleotide sequence ID" value="XM_001451655.1"/>
</dbReference>
<sequence length="58" mass="6992">MSQKGYWFSALDDLLKMDELMMICTRCLKDFPIKQVLLEYILKRKQTMYLKNQVCVNL</sequence>
<dbReference type="EMBL" id="CT868502">
    <property type="protein sequence ID" value="CAK84295.1"/>
    <property type="molecule type" value="Genomic_DNA"/>
</dbReference>
<organism evidence="1 2">
    <name type="scientific">Paramecium tetraurelia</name>
    <dbReference type="NCBI Taxonomy" id="5888"/>
    <lineage>
        <taxon>Eukaryota</taxon>
        <taxon>Sar</taxon>
        <taxon>Alveolata</taxon>
        <taxon>Ciliophora</taxon>
        <taxon>Intramacronucleata</taxon>
        <taxon>Oligohymenophorea</taxon>
        <taxon>Peniculida</taxon>
        <taxon>Parameciidae</taxon>
        <taxon>Paramecium</taxon>
    </lineage>
</organism>
<dbReference type="InParanoid" id="A0DMM8"/>
<dbReference type="GeneID" id="5037477"/>
<accession>A0DMM8</accession>
<dbReference type="KEGG" id="ptm:GSPATT00039677001"/>
<reference evidence="1 2" key="1">
    <citation type="journal article" date="2006" name="Nature">
        <title>Global trends of whole-genome duplications revealed by the ciliate Paramecium tetraurelia.</title>
        <authorList>
            <consortium name="Genoscope"/>
            <person name="Aury J.-M."/>
            <person name="Jaillon O."/>
            <person name="Duret L."/>
            <person name="Noel B."/>
            <person name="Jubin C."/>
            <person name="Porcel B.M."/>
            <person name="Segurens B."/>
            <person name="Daubin V."/>
            <person name="Anthouard V."/>
            <person name="Aiach N."/>
            <person name="Arnaiz O."/>
            <person name="Billaut A."/>
            <person name="Beisson J."/>
            <person name="Blanc I."/>
            <person name="Bouhouche K."/>
            <person name="Camara F."/>
            <person name="Duharcourt S."/>
            <person name="Guigo R."/>
            <person name="Gogendeau D."/>
            <person name="Katinka M."/>
            <person name="Keller A.-M."/>
            <person name="Kissmehl R."/>
            <person name="Klotz C."/>
            <person name="Koll F."/>
            <person name="Le Moue A."/>
            <person name="Lepere C."/>
            <person name="Malinsky S."/>
            <person name="Nowacki M."/>
            <person name="Nowak J.K."/>
            <person name="Plattner H."/>
            <person name="Poulain J."/>
            <person name="Ruiz F."/>
            <person name="Serrano V."/>
            <person name="Zagulski M."/>
            <person name="Dessen P."/>
            <person name="Betermier M."/>
            <person name="Weissenbach J."/>
            <person name="Scarpelli C."/>
            <person name="Schachter V."/>
            <person name="Sperling L."/>
            <person name="Meyer E."/>
            <person name="Cohen J."/>
            <person name="Wincker P."/>
        </authorList>
    </citation>
    <scope>NUCLEOTIDE SEQUENCE [LARGE SCALE GENOMIC DNA]</scope>
    <source>
        <strain evidence="1 2">Stock d4-2</strain>
    </source>
</reference>
<dbReference type="AlphaFoldDB" id="A0DMM8"/>
<keyword evidence="2" id="KW-1185">Reference proteome</keyword>
<protein>
    <submittedName>
        <fullName evidence="1">Uncharacterized protein</fullName>
    </submittedName>
</protein>
<dbReference type="Proteomes" id="UP000000600">
    <property type="component" value="Unassembled WGS sequence"/>
</dbReference>
<proteinExistence type="predicted"/>
<gene>
    <name evidence="1" type="ORF">GSPATT00039677001</name>
</gene>
<evidence type="ECO:0000313" key="2">
    <source>
        <dbReference type="Proteomes" id="UP000000600"/>
    </source>
</evidence>
<evidence type="ECO:0000313" key="1">
    <source>
        <dbReference type="EMBL" id="CAK84295.1"/>
    </source>
</evidence>
<dbReference type="HOGENOM" id="CLU_2983211_0_0_1"/>